<evidence type="ECO:0000313" key="4">
    <source>
        <dbReference type="Proteomes" id="UP000008068"/>
    </source>
</evidence>
<feature type="chain" id="PRO_5003407108" description="BMERB domain-containing protein" evidence="2">
    <location>
        <begin position="18"/>
        <end position="123"/>
    </location>
</feature>
<proteinExistence type="predicted"/>
<feature type="signal peptide" evidence="2">
    <location>
        <begin position="1"/>
        <end position="17"/>
    </location>
</feature>
<evidence type="ECO:0000313" key="3">
    <source>
        <dbReference type="EMBL" id="EGT49310.1"/>
    </source>
</evidence>
<name>G0PAJ0_CAEBE</name>
<organism evidence="4">
    <name type="scientific">Caenorhabditis brenneri</name>
    <name type="common">Nematode worm</name>
    <dbReference type="NCBI Taxonomy" id="135651"/>
    <lineage>
        <taxon>Eukaryota</taxon>
        <taxon>Metazoa</taxon>
        <taxon>Ecdysozoa</taxon>
        <taxon>Nematoda</taxon>
        <taxon>Chromadorea</taxon>
        <taxon>Rhabditida</taxon>
        <taxon>Rhabditina</taxon>
        <taxon>Rhabditomorpha</taxon>
        <taxon>Rhabditoidea</taxon>
        <taxon>Rhabditidae</taxon>
        <taxon>Peloderinae</taxon>
        <taxon>Caenorhabditis</taxon>
    </lineage>
</organism>
<gene>
    <name evidence="3" type="ORF">CAEBREN_20356</name>
</gene>
<accession>G0PAJ0</accession>
<keyword evidence="4" id="KW-1185">Reference proteome</keyword>
<dbReference type="InParanoid" id="G0PAJ0"/>
<feature type="coiled-coil region" evidence="1">
    <location>
        <begin position="76"/>
        <end position="103"/>
    </location>
</feature>
<keyword evidence="2" id="KW-0732">Signal</keyword>
<evidence type="ECO:0000256" key="1">
    <source>
        <dbReference type="SAM" id="Coils"/>
    </source>
</evidence>
<dbReference type="EMBL" id="GL380179">
    <property type="protein sequence ID" value="EGT49310.1"/>
    <property type="molecule type" value="Genomic_DNA"/>
</dbReference>
<sequence>MMHILFFHLLLERIVMEGIVEHLGIRLAVLNERIIENDEAIQHLETKIDLRRQIIESFDRTLAADERIIEFIEMVNQLKRQKILETTQEIEMLKKKIADAKKAKGIKAPVETTTGSCSKFVNE</sequence>
<dbReference type="AlphaFoldDB" id="G0PAJ0"/>
<dbReference type="HOGENOM" id="CLU_2017215_0_0_1"/>
<protein>
    <recommendedName>
        <fullName evidence="5">BMERB domain-containing protein</fullName>
    </recommendedName>
</protein>
<evidence type="ECO:0000256" key="2">
    <source>
        <dbReference type="SAM" id="SignalP"/>
    </source>
</evidence>
<reference evidence="4" key="1">
    <citation type="submission" date="2011-07" db="EMBL/GenBank/DDBJ databases">
        <authorList>
            <consortium name="Caenorhabditis brenneri Sequencing and Analysis Consortium"/>
            <person name="Wilson R.K."/>
        </authorList>
    </citation>
    <scope>NUCLEOTIDE SEQUENCE [LARGE SCALE GENOMIC DNA]</scope>
    <source>
        <strain evidence="4">PB2801</strain>
    </source>
</reference>
<evidence type="ECO:0008006" key="5">
    <source>
        <dbReference type="Google" id="ProtNLM"/>
    </source>
</evidence>
<keyword evidence="1" id="KW-0175">Coiled coil</keyword>
<dbReference type="Proteomes" id="UP000008068">
    <property type="component" value="Unassembled WGS sequence"/>
</dbReference>